<feature type="active site" description="Proton donor" evidence="9">
    <location>
        <position position="145"/>
    </location>
</feature>
<evidence type="ECO:0000259" key="13">
    <source>
        <dbReference type="Pfam" id="PF08532"/>
    </source>
</evidence>
<feature type="binding site" evidence="11">
    <location>
        <position position="155"/>
    </location>
    <ligand>
        <name>Zn(2+)</name>
        <dbReference type="ChEBI" id="CHEBI:29105"/>
    </ligand>
</feature>
<reference evidence="14" key="1">
    <citation type="journal article" date="2021" name="PeerJ">
        <title>Extensive microbial diversity within the chicken gut microbiome revealed by metagenomics and culture.</title>
        <authorList>
            <person name="Gilroy R."/>
            <person name="Ravi A."/>
            <person name="Getino M."/>
            <person name="Pursley I."/>
            <person name="Horton D.L."/>
            <person name="Alikhan N.F."/>
            <person name="Baker D."/>
            <person name="Gharbi K."/>
            <person name="Hall N."/>
            <person name="Watson M."/>
            <person name="Adriaenssens E.M."/>
            <person name="Foster-Nyarko E."/>
            <person name="Jarju S."/>
            <person name="Secka A."/>
            <person name="Antonio M."/>
            <person name="Oren A."/>
            <person name="Chaudhuri R.R."/>
            <person name="La Ragione R."/>
            <person name="Hildebrand F."/>
            <person name="Pallen M.J."/>
        </authorList>
    </citation>
    <scope>NUCLEOTIDE SEQUENCE</scope>
    <source>
        <strain evidence="14">CHK33-5263</strain>
    </source>
</reference>
<gene>
    <name evidence="14" type="ORF">H9812_00745</name>
</gene>
<evidence type="ECO:0000313" key="14">
    <source>
        <dbReference type="EMBL" id="HIZ23994.1"/>
    </source>
</evidence>
<dbReference type="PANTHER" id="PTHR36447">
    <property type="entry name" value="BETA-GALACTOSIDASE GANA"/>
    <property type="match status" value="1"/>
</dbReference>
<feature type="domain" description="Beta-galactosidase trimerisation" evidence="13">
    <location>
        <begin position="385"/>
        <end position="578"/>
    </location>
</feature>
<dbReference type="InterPro" id="IPR003476">
    <property type="entry name" value="Glyco_hydro_42"/>
</dbReference>
<name>A0A9D2DVW2_9FIRM</name>
<feature type="binding site" evidence="11">
    <location>
        <position position="153"/>
    </location>
    <ligand>
        <name>Zn(2+)</name>
        <dbReference type="ChEBI" id="CHEBI:29105"/>
    </ligand>
</feature>
<evidence type="ECO:0000259" key="12">
    <source>
        <dbReference type="Pfam" id="PF02449"/>
    </source>
</evidence>
<dbReference type="AlphaFoldDB" id="A0A9D2DVW2"/>
<dbReference type="Pfam" id="PF08532">
    <property type="entry name" value="Glyco_hydro_42M"/>
    <property type="match status" value="1"/>
</dbReference>
<feature type="binding site" evidence="11">
    <location>
        <position position="158"/>
    </location>
    <ligand>
        <name>Zn(2+)</name>
        <dbReference type="ChEBI" id="CHEBI:29105"/>
    </ligand>
</feature>
<feature type="active site" description="Nucleophile" evidence="9">
    <location>
        <position position="294"/>
    </location>
</feature>
<organism evidence="14 15">
    <name type="scientific">Candidatus Gallimonas intestinigallinarum</name>
    <dbReference type="NCBI Taxonomy" id="2838604"/>
    <lineage>
        <taxon>Bacteria</taxon>
        <taxon>Bacillati</taxon>
        <taxon>Bacillota</taxon>
        <taxon>Clostridia</taxon>
        <taxon>Candidatus Gallimonas</taxon>
    </lineage>
</organism>
<dbReference type="Pfam" id="PF02449">
    <property type="entry name" value="Glyco_hydro_42"/>
    <property type="match status" value="1"/>
</dbReference>
<protein>
    <recommendedName>
        <fullName evidence="3 8">Beta-galactosidase</fullName>
        <shortName evidence="8">Beta-gal</shortName>
        <ecNumber evidence="3 8">3.2.1.23</ecNumber>
    </recommendedName>
</protein>
<dbReference type="PIRSF" id="PIRSF001084">
    <property type="entry name" value="B-galactosidase"/>
    <property type="match status" value="1"/>
</dbReference>
<dbReference type="SUPFAM" id="SSF52317">
    <property type="entry name" value="Class I glutamine amidotransferase-like"/>
    <property type="match status" value="1"/>
</dbReference>
<dbReference type="PANTHER" id="PTHR36447:SF2">
    <property type="entry name" value="BETA-GALACTOSIDASE YESZ"/>
    <property type="match status" value="1"/>
</dbReference>
<dbReference type="GO" id="GO:0005975">
    <property type="term" value="P:carbohydrate metabolic process"/>
    <property type="evidence" value="ECO:0007669"/>
    <property type="project" value="InterPro"/>
</dbReference>
<accession>A0A9D2DVW2</accession>
<dbReference type="CDD" id="cd03143">
    <property type="entry name" value="A4_beta-galactosidase_middle_domain"/>
    <property type="match status" value="1"/>
</dbReference>
<evidence type="ECO:0000256" key="3">
    <source>
        <dbReference type="ARBA" id="ARBA00012756"/>
    </source>
</evidence>
<dbReference type="GO" id="GO:0046872">
    <property type="term" value="F:metal ion binding"/>
    <property type="evidence" value="ECO:0007669"/>
    <property type="project" value="UniProtKB-KW"/>
</dbReference>
<dbReference type="Gene3D" id="3.20.20.80">
    <property type="entry name" value="Glycosidases"/>
    <property type="match status" value="1"/>
</dbReference>
<proteinExistence type="inferred from homology"/>
<feature type="binding site" evidence="10">
    <location>
        <position position="144"/>
    </location>
    <ligand>
        <name>substrate</name>
    </ligand>
</feature>
<dbReference type="SUPFAM" id="SSF51445">
    <property type="entry name" value="(Trans)glycosidases"/>
    <property type="match status" value="1"/>
</dbReference>
<dbReference type="InterPro" id="IPR013738">
    <property type="entry name" value="Beta_galactosidase_Trimer"/>
</dbReference>
<evidence type="ECO:0000256" key="5">
    <source>
        <dbReference type="ARBA" id="ARBA00022801"/>
    </source>
</evidence>
<reference evidence="14" key="2">
    <citation type="submission" date="2021-04" db="EMBL/GenBank/DDBJ databases">
        <authorList>
            <person name="Gilroy R."/>
        </authorList>
    </citation>
    <scope>NUCLEOTIDE SEQUENCE</scope>
    <source>
        <strain evidence="14">CHK33-5263</strain>
    </source>
</reference>
<keyword evidence="4 11" id="KW-0479">Metal-binding</keyword>
<evidence type="ECO:0000256" key="2">
    <source>
        <dbReference type="ARBA" id="ARBA00005940"/>
    </source>
</evidence>
<comment type="similarity">
    <text evidence="2 8">Belongs to the glycosyl hydrolase 42 family.</text>
</comment>
<dbReference type="EC" id="3.2.1.23" evidence="3 8"/>
<dbReference type="GO" id="GO:0004565">
    <property type="term" value="F:beta-galactosidase activity"/>
    <property type="evidence" value="ECO:0007669"/>
    <property type="project" value="UniProtKB-EC"/>
</dbReference>
<evidence type="ECO:0000256" key="10">
    <source>
        <dbReference type="PIRSR" id="PIRSR001084-2"/>
    </source>
</evidence>
<evidence type="ECO:0000256" key="11">
    <source>
        <dbReference type="PIRSR" id="PIRSR001084-3"/>
    </source>
</evidence>
<feature type="binding site" evidence="10">
    <location>
        <position position="106"/>
    </location>
    <ligand>
        <name>substrate</name>
    </ligand>
</feature>
<evidence type="ECO:0000313" key="15">
    <source>
        <dbReference type="Proteomes" id="UP000824044"/>
    </source>
</evidence>
<evidence type="ECO:0000256" key="9">
    <source>
        <dbReference type="PIRSR" id="PIRSR001084-1"/>
    </source>
</evidence>
<dbReference type="InterPro" id="IPR029062">
    <property type="entry name" value="Class_I_gatase-like"/>
</dbReference>
<comment type="catalytic activity">
    <reaction evidence="1 8">
        <text>Hydrolysis of terminal non-reducing beta-D-galactose residues in beta-D-galactosides.</text>
        <dbReference type="EC" id="3.2.1.23"/>
    </reaction>
</comment>
<keyword evidence="6 11" id="KW-0862">Zinc</keyword>
<dbReference type="Gene3D" id="3.40.50.880">
    <property type="match status" value="1"/>
</dbReference>
<dbReference type="GO" id="GO:0009341">
    <property type="term" value="C:beta-galactosidase complex"/>
    <property type="evidence" value="ECO:0007669"/>
    <property type="project" value="InterPro"/>
</dbReference>
<dbReference type="InterPro" id="IPR013529">
    <property type="entry name" value="Glyco_hydro_42_N"/>
</dbReference>
<keyword evidence="7 8" id="KW-0326">Glycosidase</keyword>
<keyword evidence="5 8" id="KW-0378">Hydrolase</keyword>
<comment type="caution">
    <text evidence="14">The sequence shown here is derived from an EMBL/GenBank/DDBJ whole genome shotgun (WGS) entry which is preliminary data.</text>
</comment>
<evidence type="ECO:0000256" key="7">
    <source>
        <dbReference type="ARBA" id="ARBA00023295"/>
    </source>
</evidence>
<evidence type="ECO:0000256" key="1">
    <source>
        <dbReference type="ARBA" id="ARBA00001412"/>
    </source>
</evidence>
<feature type="binding site" evidence="11">
    <location>
        <position position="110"/>
    </location>
    <ligand>
        <name>Zn(2+)</name>
        <dbReference type="ChEBI" id="CHEBI:29105"/>
    </ligand>
</feature>
<dbReference type="EMBL" id="DXBS01000017">
    <property type="protein sequence ID" value="HIZ23994.1"/>
    <property type="molecule type" value="Genomic_DNA"/>
</dbReference>
<evidence type="ECO:0000256" key="4">
    <source>
        <dbReference type="ARBA" id="ARBA00022723"/>
    </source>
</evidence>
<sequence>MKKIYVGAAYYPEVWEPSEVDADIVRMQEAGVNVVRVGEFAWGDMEPEEGVFTLDWLKTVVDKLYAAGIDVIMCTPSCTPPRWLFEKYPETRIVYGDKEQTEIFSRCHPCKSSPVMREMNRIITEKLGEAFGAHPAVIGWQIDNEIFPYNEGCYCEKCRAGFRAYLKEKYGTPENLNKKWGMARWSLAYKSFDEVIPPVRGRWEHPSLQTEWTRFHCRNIVSYVNEQAEVLHQYTKAPVGTDMMATNLLSYEEINRQLDVVQYNHYEPAAELGRMSFAYDFLRTVKDKPFWVTETQAGWNGSTFAEFGYRPEGACYANTWLPIARGGEMVEYWHFRAHPNGHELAHGALYSTAGMAYRVTEEIGRAAQEFARCRDLLVGSAVKSRVAIHYSSTAVINSINAPMIKGFDYRSTLMDRVHAAFRHQNVDVIETGHALDGYDVILSPFLSTADEKGLKERIIEWVKAGGKWIVGPMSDIMTEYSSKYTNAPYSFLEELAGVYTKYELPVGNDVYRAKWTDGTGEIGLSTCYSAYELRGARALAVYEDGEFKGLPAITEYQVGKGSVVLFGSLPDLATLKALAGGEDLLPASDNLILTARTGEASCLIAVETEGREGTLTLDAAYSERLSGRTLKGEVAVRPYEVLVLVRA</sequence>
<dbReference type="Proteomes" id="UP000824044">
    <property type="component" value="Unassembled WGS sequence"/>
</dbReference>
<evidence type="ECO:0000256" key="8">
    <source>
        <dbReference type="PIRNR" id="PIRNR001084"/>
    </source>
</evidence>
<evidence type="ECO:0000256" key="6">
    <source>
        <dbReference type="ARBA" id="ARBA00022833"/>
    </source>
</evidence>
<dbReference type="InterPro" id="IPR017853">
    <property type="entry name" value="GH"/>
</dbReference>
<feature type="domain" description="Glycoside hydrolase family 42 N-terminal" evidence="12">
    <location>
        <begin position="10"/>
        <end position="370"/>
    </location>
</feature>